<dbReference type="Pfam" id="PF13614">
    <property type="entry name" value="AAA_31"/>
    <property type="match status" value="1"/>
</dbReference>
<feature type="domain" description="AAA" evidence="5">
    <location>
        <begin position="30"/>
        <end position="193"/>
    </location>
</feature>
<feature type="region of interest" description="Disordered" evidence="4">
    <location>
        <begin position="1"/>
        <end position="29"/>
    </location>
</feature>
<dbReference type="InterPro" id="IPR027417">
    <property type="entry name" value="P-loop_NTPase"/>
</dbReference>
<dbReference type="InterPro" id="IPR050625">
    <property type="entry name" value="ParA/MinD_ATPase"/>
</dbReference>
<evidence type="ECO:0000256" key="4">
    <source>
        <dbReference type="SAM" id="MobiDB-lite"/>
    </source>
</evidence>
<dbReference type="GO" id="GO:0005524">
    <property type="term" value="F:ATP binding"/>
    <property type="evidence" value="ECO:0007669"/>
    <property type="project" value="UniProtKB-KW"/>
</dbReference>
<dbReference type="InterPro" id="IPR025669">
    <property type="entry name" value="AAA_dom"/>
</dbReference>
<dbReference type="SUPFAM" id="SSF52540">
    <property type="entry name" value="P-loop containing nucleoside triphosphate hydrolases"/>
    <property type="match status" value="1"/>
</dbReference>
<dbReference type="GO" id="GO:0009898">
    <property type="term" value="C:cytoplasmic side of plasma membrane"/>
    <property type="evidence" value="ECO:0007669"/>
    <property type="project" value="TreeGrafter"/>
</dbReference>
<dbReference type="GO" id="GO:0051782">
    <property type="term" value="P:negative regulation of cell division"/>
    <property type="evidence" value="ECO:0007669"/>
    <property type="project" value="TreeGrafter"/>
</dbReference>
<protein>
    <submittedName>
        <fullName evidence="6">Site-determining protein</fullName>
    </submittedName>
</protein>
<dbReference type="PIRSF" id="PIRSF003092">
    <property type="entry name" value="MinD"/>
    <property type="match status" value="1"/>
</dbReference>
<dbReference type="GO" id="GO:0016887">
    <property type="term" value="F:ATP hydrolysis activity"/>
    <property type="evidence" value="ECO:0007669"/>
    <property type="project" value="TreeGrafter"/>
</dbReference>
<feature type="compositionally biased region" description="Basic and acidic residues" evidence="4">
    <location>
        <begin position="12"/>
        <end position="24"/>
    </location>
</feature>
<evidence type="ECO:0000313" key="7">
    <source>
        <dbReference type="Proteomes" id="UP000054705"/>
    </source>
</evidence>
<dbReference type="PANTHER" id="PTHR43384">
    <property type="entry name" value="SEPTUM SITE-DETERMINING PROTEIN MIND HOMOLOG, CHLOROPLASTIC-RELATED"/>
    <property type="match status" value="1"/>
</dbReference>
<name>A0A101HQ30_9FIRM</name>
<keyword evidence="1 3" id="KW-0547">Nucleotide-binding</keyword>
<evidence type="ECO:0000259" key="5">
    <source>
        <dbReference type="Pfam" id="PF13614"/>
    </source>
</evidence>
<dbReference type="AlphaFoldDB" id="A0A101HQ30"/>
<dbReference type="CDD" id="cd02038">
    <property type="entry name" value="FlhG-like"/>
    <property type="match status" value="1"/>
</dbReference>
<dbReference type="Proteomes" id="UP000054705">
    <property type="component" value="Unassembled WGS sequence"/>
</dbReference>
<organism evidence="6 7">
    <name type="scientific">Pelotomaculum thermopropionicum</name>
    <dbReference type="NCBI Taxonomy" id="110500"/>
    <lineage>
        <taxon>Bacteria</taxon>
        <taxon>Bacillati</taxon>
        <taxon>Bacillota</taxon>
        <taxon>Clostridia</taxon>
        <taxon>Eubacteriales</taxon>
        <taxon>Desulfotomaculaceae</taxon>
        <taxon>Pelotomaculum</taxon>
    </lineage>
</organism>
<sequence>MRLWPTRTNRIYRSDASGKEKEPVHSGGPRVIAVTSGKGGVGKTSLSVNLAISLAQTGQRVSIFDADLGMANVELLMGLVPPYSLYEVLYGDKTVDEVTVQGPLNINIIPGGSGFLEMANMDRTRRQQLLIMLNNFSSRYDFVIIDTGAGINKNVLGFVAAAGEVIVMITPEPTSLTDAYALIKVLDNFKVHSEVNVVVNQALDRREAMRTIGKVQAAVNRFLKIKLNVLGWIPADKIISHSIKSQQPFLLANPDAPASRSVAGITEVLLHGDVTASENGFWGKLIGLFS</sequence>
<dbReference type="InterPro" id="IPR033875">
    <property type="entry name" value="FlhG"/>
</dbReference>
<evidence type="ECO:0000256" key="1">
    <source>
        <dbReference type="ARBA" id="ARBA00022741"/>
    </source>
</evidence>
<evidence type="ECO:0000313" key="6">
    <source>
        <dbReference type="EMBL" id="KUK80948.1"/>
    </source>
</evidence>
<keyword evidence="2 3" id="KW-0067">ATP-binding</keyword>
<dbReference type="PATRIC" id="fig|110500.4.peg.225"/>
<dbReference type="EMBL" id="LGGS01000189">
    <property type="protein sequence ID" value="KUK80948.1"/>
    <property type="molecule type" value="Genomic_DNA"/>
</dbReference>
<gene>
    <name evidence="6" type="ORF">XD97_0763</name>
</gene>
<evidence type="ECO:0000256" key="3">
    <source>
        <dbReference type="PIRSR" id="PIRSR003092-1"/>
    </source>
</evidence>
<feature type="binding site" evidence="3">
    <location>
        <begin position="38"/>
        <end position="45"/>
    </location>
    <ligand>
        <name>ATP</name>
        <dbReference type="ChEBI" id="CHEBI:30616"/>
    </ligand>
</feature>
<dbReference type="GO" id="GO:0005829">
    <property type="term" value="C:cytosol"/>
    <property type="evidence" value="ECO:0007669"/>
    <property type="project" value="TreeGrafter"/>
</dbReference>
<dbReference type="Gene3D" id="3.40.50.300">
    <property type="entry name" value="P-loop containing nucleotide triphosphate hydrolases"/>
    <property type="match status" value="1"/>
</dbReference>
<evidence type="ECO:0000256" key="2">
    <source>
        <dbReference type="ARBA" id="ARBA00022840"/>
    </source>
</evidence>
<comment type="caution">
    <text evidence="6">The sequence shown here is derived from an EMBL/GenBank/DDBJ whole genome shotgun (WGS) entry which is preliminary data.</text>
</comment>
<proteinExistence type="predicted"/>
<dbReference type="InterPro" id="IPR025501">
    <property type="entry name" value="MinD_FleN"/>
</dbReference>
<accession>A0A101HQ30</accession>
<feature type="compositionally biased region" description="Polar residues" evidence="4">
    <location>
        <begin position="1"/>
        <end position="11"/>
    </location>
</feature>
<dbReference type="PANTHER" id="PTHR43384:SF4">
    <property type="entry name" value="CELLULOSE BIOSYNTHESIS PROTEIN BCSQ-RELATED"/>
    <property type="match status" value="1"/>
</dbReference>
<reference evidence="7" key="1">
    <citation type="journal article" date="2015" name="MBio">
        <title>Genome-Resolved Metagenomic Analysis Reveals Roles for Candidate Phyla and Other Microbial Community Members in Biogeochemical Transformations in Oil Reservoirs.</title>
        <authorList>
            <person name="Hu P."/>
            <person name="Tom L."/>
            <person name="Singh A."/>
            <person name="Thomas B.C."/>
            <person name="Baker B.J."/>
            <person name="Piceno Y.M."/>
            <person name="Andersen G.L."/>
            <person name="Banfield J.F."/>
        </authorList>
    </citation>
    <scope>NUCLEOTIDE SEQUENCE [LARGE SCALE GENOMIC DNA]</scope>
</reference>